<name>A0A6P5A008_BRABE</name>
<organism evidence="2 3">
    <name type="scientific">Branchiostoma belcheri</name>
    <name type="common">Amphioxus</name>
    <dbReference type="NCBI Taxonomy" id="7741"/>
    <lineage>
        <taxon>Eukaryota</taxon>
        <taxon>Metazoa</taxon>
        <taxon>Chordata</taxon>
        <taxon>Cephalochordata</taxon>
        <taxon>Leptocardii</taxon>
        <taxon>Amphioxiformes</taxon>
        <taxon>Branchiostomatidae</taxon>
        <taxon>Branchiostoma</taxon>
    </lineage>
</organism>
<feature type="region of interest" description="Disordered" evidence="1">
    <location>
        <begin position="1"/>
        <end position="56"/>
    </location>
</feature>
<evidence type="ECO:0000313" key="4">
    <source>
        <dbReference type="RefSeq" id="XP_019635172.1"/>
    </source>
</evidence>
<dbReference type="InterPro" id="IPR009003">
    <property type="entry name" value="Peptidase_S1_PA"/>
</dbReference>
<evidence type="ECO:0000256" key="1">
    <source>
        <dbReference type="SAM" id="MobiDB-lite"/>
    </source>
</evidence>
<dbReference type="GeneID" id="109478123"/>
<reference evidence="3 4" key="1">
    <citation type="submission" date="2025-04" db="UniProtKB">
        <authorList>
            <consortium name="RefSeq"/>
        </authorList>
    </citation>
    <scope>IDENTIFICATION</scope>
    <source>
        <tissue evidence="3 4">Gonad</tissue>
    </source>
</reference>
<protein>
    <submittedName>
        <fullName evidence="3 4">Protein FAM111A-like</fullName>
    </submittedName>
</protein>
<gene>
    <name evidence="3 4" type="primary">LOC109478123</name>
</gene>
<dbReference type="Pfam" id="PF13365">
    <property type="entry name" value="Trypsin_2"/>
    <property type="match status" value="1"/>
</dbReference>
<evidence type="ECO:0000313" key="2">
    <source>
        <dbReference type="Proteomes" id="UP000515135"/>
    </source>
</evidence>
<dbReference type="Proteomes" id="UP000515135">
    <property type="component" value="Unplaced"/>
</dbReference>
<dbReference type="RefSeq" id="XP_019635172.1">
    <property type="nucleotide sequence ID" value="XM_019779613.1"/>
</dbReference>
<proteinExistence type="predicted"/>
<dbReference type="PANTHER" id="PTHR14389:SF3">
    <property type="entry name" value="PROTEIN FAM111A-LIKE"/>
    <property type="match status" value="1"/>
</dbReference>
<keyword evidence="2" id="KW-1185">Reference proteome</keyword>
<sequence length="411" mass="45398">MDPTPQPASVPAVDHSLGEMEWQEEEKFSQESSEDQLKFSQESSEGVSDENSEEQVAGAAWGVRLRDPVMVSMCRLLKAISRSATQGAHDIKRSGYNRRNMDLLKTLFDRGYRISKEVERLYQDISAVIANEEGTDTGSAQGNYEHAAPVSCQKFGPVTILLLQKLLPAAKSVGVVFVEVESNGHLSIIVCGTCFRVGTKYVMTCKHVLDSTIKYLSENPGKAFVEFNFFEDPLSPFEQIRFLIQKEVPWHSDISDLDYCVLEFSIPDGQMAEVQTMLPALGPLVCDVKHSGTITLVGHPGGDPKVMDPSCPYPHPDIGVYLKHNPQPTGDFSQLIDQRRVTYCSVMGHGSSGAPGFDKEGNLVVMHARGYRPHGQNVEQGVKMTAIRDDMRNKCPELCEELFPTPQGAST</sequence>
<dbReference type="AlphaFoldDB" id="A0A6P5A008"/>
<accession>A0A6P5A008</accession>
<dbReference type="OrthoDB" id="5956474at2759"/>
<evidence type="ECO:0000313" key="3">
    <source>
        <dbReference type="RefSeq" id="XP_019635171.1"/>
    </source>
</evidence>
<dbReference type="SUPFAM" id="SSF50494">
    <property type="entry name" value="Trypsin-like serine proteases"/>
    <property type="match status" value="1"/>
</dbReference>
<dbReference type="KEGG" id="bbel:109478123"/>
<dbReference type="RefSeq" id="XP_019635171.1">
    <property type="nucleotide sequence ID" value="XM_019779612.1"/>
</dbReference>
<dbReference type="PANTHER" id="PTHR14389">
    <property type="entry name" value="SI:CH1073-475A24.1"/>
    <property type="match status" value="1"/>
</dbReference>